<evidence type="ECO:0000313" key="2">
    <source>
        <dbReference type="Proteomes" id="UP000055024"/>
    </source>
</evidence>
<keyword evidence="2" id="KW-1185">Reference proteome</keyword>
<proteinExistence type="predicted"/>
<evidence type="ECO:0000313" key="1">
    <source>
        <dbReference type="EMBL" id="KRZ07530.1"/>
    </source>
</evidence>
<protein>
    <submittedName>
        <fullName evidence="1">Uncharacterized protein</fullName>
    </submittedName>
</protein>
<sequence>MVKLSFSILFIPIFQQSGSRNDSETKRFTDIPHVSANDFSDRPSSCAAAMLTSGNSRPDRTGPLYIHTASNHCACCHGPLAGPGCRTPCCIPTPSIYTDAFAFAFESAVCASAARVVSCSEDRQTFACSLDILSWVSGDADCSLFSAPPIHPGHFPSHAWPGHSSHFILIESFSASLVILWPLLRWIKDIQNRR</sequence>
<comment type="caution">
    <text evidence="1">The sequence shown here is derived from an EMBL/GenBank/DDBJ whole genome shotgun (WGS) entry which is preliminary data.</text>
</comment>
<dbReference type="AlphaFoldDB" id="A0A0V1HB00"/>
<dbReference type="OrthoDB" id="5943667at2759"/>
<dbReference type="Proteomes" id="UP000055024">
    <property type="component" value="Unassembled WGS sequence"/>
</dbReference>
<gene>
    <name evidence="1" type="ORF">T11_8767</name>
</gene>
<accession>A0A0V1HB00</accession>
<reference evidence="1 2" key="1">
    <citation type="submission" date="2015-01" db="EMBL/GenBank/DDBJ databases">
        <title>Evolution of Trichinella species and genotypes.</title>
        <authorList>
            <person name="Korhonen P.K."/>
            <person name="Edoardo P."/>
            <person name="Giuseppe L.R."/>
            <person name="Gasser R.B."/>
        </authorList>
    </citation>
    <scope>NUCLEOTIDE SEQUENCE [LARGE SCALE GENOMIC DNA]</scope>
    <source>
        <strain evidence="1">ISS1029</strain>
    </source>
</reference>
<organism evidence="1 2">
    <name type="scientific">Trichinella zimbabwensis</name>
    <dbReference type="NCBI Taxonomy" id="268475"/>
    <lineage>
        <taxon>Eukaryota</taxon>
        <taxon>Metazoa</taxon>
        <taxon>Ecdysozoa</taxon>
        <taxon>Nematoda</taxon>
        <taxon>Enoplea</taxon>
        <taxon>Dorylaimia</taxon>
        <taxon>Trichinellida</taxon>
        <taxon>Trichinellidae</taxon>
        <taxon>Trichinella</taxon>
    </lineage>
</organism>
<dbReference type="EMBL" id="JYDP01000100">
    <property type="protein sequence ID" value="KRZ07530.1"/>
    <property type="molecule type" value="Genomic_DNA"/>
</dbReference>
<name>A0A0V1HB00_9BILA</name>